<keyword evidence="1" id="KW-1185">Reference proteome</keyword>
<dbReference type="Proteomes" id="UP000046392">
    <property type="component" value="Unplaced"/>
</dbReference>
<proteinExistence type="predicted"/>
<evidence type="ECO:0000313" key="2">
    <source>
        <dbReference type="WBParaSite" id="SPAL_0000565900.1"/>
    </source>
</evidence>
<reference evidence="2" key="1">
    <citation type="submission" date="2017-02" db="UniProtKB">
        <authorList>
            <consortium name="WormBaseParasite"/>
        </authorList>
    </citation>
    <scope>IDENTIFICATION</scope>
</reference>
<evidence type="ECO:0000313" key="1">
    <source>
        <dbReference type="Proteomes" id="UP000046392"/>
    </source>
</evidence>
<name>A0A0N5BI76_STREA</name>
<organism evidence="1 2">
    <name type="scientific">Strongyloides papillosus</name>
    <name type="common">Intestinal threadworm</name>
    <dbReference type="NCBI Taxonomy" id="174720"/>
    <lineage>
        <taxon>Eukaryota</taxon>
        <taxon>Metazoa</taxon>
        <taxon>Ecdysozoa</taxon>
        <taxon>Nematoda</taxon>
        <taxon>Chromadorea</taxon>
        <taxon>Rhabditida</taxon>
        <taxon>Tylenchina</taxon>
        <taxon>Panagrolaimomorpha</taxon>
        <taxon>Strongyloidoidea</taxon>
        <taxon>Strongyloididae</taxon>
        <taxon>Strongyloides</taxon>
    </lineage>
</organism>
<accession>A0A0N5BI76</accession>
<dbReference type="AlphaFoldDB" id="A0A0N5BI76"/>
<protein>
    <submittedName>
        <fullName evidence="2">Uncharacterized protein</fullName>
    </submittedName>
</protein>
<sequence>MALESIKKGSGRLPYGLVVRIRGFHPRGPGSIPGMGIPFGIFQYFTATDRQSGKKSHFYAEICILNALFDIFWSI</sequence>
<dbReference type="WBParaSite" id="SPAL_0000565900.1">
    <property type="protein sequence ID" value="SPAL_0000565900.1"/>
    <property type="gene ID" value="SPAL_0000565900"/>
</dbReference>